<proteinExistence type="predicted"/>
<dbReference type="Gene3D" id="3.30.470.30">
    <property type="entry name" value="DNA ligase/mRNA capping enzyme"/>
    <property type="match status" value="1"/>
</dbReference>
<dbReference type="GO" id="GO:0005524">
    <property type="term" value="F:ATP binding"/>
    <property type="evidence" value="ECO:0007669"/>
    <property type="project" value="UniProtKB-KW"/>
</dbReference>
<accession>A0AAX0U5I0</accession>
<feature type="compositionally biased region" description="Basic and acidic residues" evidence="21">
    <location>
        <begin position="851"/>
        <end position="861"/>
    </location>
</feature>
<dbReference type="GO" id="GO:0046872">
    <property type="term" value="F:metal ion binding"/>
    <property type="evidence" value="ECO:0007669"/>
    <property type="project" value="UniProtKB-KW"/>
</dbReference>
<dbReference type="SUPFAM" id="SSF56091">
    <property type="entry name" value="DNA ligase/mRNA capping enzyme, catalytic domain"/>
    <property type="match status" value="1"/>
</dbReference>
<feature type="domain" description="ATP-dependent DNA ligase family profile" evidence="22">
    <location>
        <begin position="466"/>
        <end position="589"/>
    </location>
</feature>
<keyword evidence="14" id="KW-0238">DNA-binding</keyword>
<evidence type="ECO:0000256" key="8">
    <source>
        <dbReference type="ARBA" id="ARBA00022741"/>
    </source>
</evidence>
<dbReference type="InterPro" id="IPR014146">
    <property type="entry name" value="LigD_ligase_dom"/>
</dbReference>
<dbReference type="InterPro" id="IPR012309">
    <property type="entry name" value="DNA_ligase_ATP-dep_C"/>
</dbReference>
<dbReference type="Pfam" id="PF21686">
    <property type="entry name" value="LigD_Prim-Pol"/>
    <property type="match status" value="1"/>
</dbReference>
<keyword evidence="3 23" id="KW-0436">Ligase</keyword>
<evidence type="ECO:0000313" key="24">
    <source>
        <dbReference type="Proteomes" id="UP000231878"/>
    </source>
</evidence>
<dbReference type="GO" id="GO:0003677">
    <property type="term" value="F:DNA binding"/>
    <property type="evidence" value="ECO:0007669"/>
    <property type="project" value="UniProtKB-KW"/>
</dbReference>
<dbReference type="CDD" id="cd04862">
    <property type="entry name" value="PaeLigD_Pol_like"/>
    <property type="match status" value="1"/>
</dbReference>
<dbReference type="CDD" id="cd07906">
    <property type="entry name" value="Adenylation_DNA_ligase_LigD_LigC"/>
    <property type="match status" value="1"/>
</dbReference>
<evidence type="ECO:0000256" key="11">
    <source>
        <dbReference type="ARBA" id="ARBA00022839"/>
    </source>
</evidence>
<dbReference type="InterPro" id="IPR014144">
    <property type="entry name" value="LigD_PE_domain"/>
</dbReference>
<evidence type="ECO:0000256" key="2">
    <source>
        <dbReference type="ARBA" id="ARBA00012727"/>
    </source>
</evidence>
<dbReference type="Gene3D" id="3.90.920.10">
    <property type="entry name" value="DNA primase, PRIM domain"/>
    <property type="match status" value="1"/>
</dbReference>
<evidence type="ECO:0000259" key="22">
    <source>
        <dbReference type="PROSITE" id="PS50160"/>
    </source>
</evidence>
<dbReference type="PANTHER" id="PTHR42705">
    <property type="entry name" value="BIFUNCTIONAL NON-HOMOLOGOUS END JOINING PROTEIN LIGD"/>
    <property type="match status" value="1"/>
</dbReference>
<dbReference type="Gene3D" id="2.40.50.140">
    <property type="entry name" value="Nucleic acid-binding proteins"/>
    <property type="match status" value="1"/>
</dbReference>
<keyword evidence="6" id="KW-0540">Nuclease</keyword>
<dbReference type="GO" id="GO:0006310">
    <property type="term" value="P:DNA recombination"/>
    <property type="evidence" value="ECO:0007669"/>
    <property type="project" value="UniProtKB-KW"/>
</dbReference>
<feature type="compositionally biased region" description="Basic and acidic residues" evidence="21">
    <location>
        <begin position="737"/>
        <end position="757"/>
    </location>
</feature>
<feature type="compositionally biased region" description="Low complexity" evidence="21">
    <location>
        <begin position="802"/>
        <end position="827"/>
    </location>
</feature>
<keyword evidence="17" id="KW-0464">Manganese</keyword>
<feature type="compositionally biased region" description="Basic and acidic residues" evidence="21">
    <location>
        <begin position="241"/>
        <end position="252"/>
    </location>
</feature>
<feature type="compositionally biased region" description="Gly residues" evidence="21">
    <location>
        <begin position="304"/>
        <end position="316"/>
    </location>
</feature>
<dbReference type="GO" id="GO:0006281">
    <property type="term" value="P:DNA repair"/>
    <property type="evidence" value="ECO:0007669"/>
    <property type="project" value="UniProtKB-KW"/>
</dbReference>
<dbReference type="CDD" id="cd07971">
    <property type="entry name" value="OBF_DNA_ligase_LigD"/>
    <property type="match status" value="1"/>
</dbReference>
<evidence type="ECO:0000256" key="3">
    <source>
        <dbReference type="ARBA" id="ARBA00022598"/>
    </source>
</evidence>
<keyword evidence="13" id="KW-0239">DNA-directed DNA polymerase</keyword>
<dbReference type="EMBL" id="PHRB01000029">
    <property type="protein sequence ID" value="PJO63672.1"/>
    <property type="molecule type" value="Genomic_DNA"/>
</dbReference>
<keyword evidence="18" id="KW-0511">Multifunctional enzyme</keyword>
<evidence type="ECO:0000256" key="19">
    <source>
        <dbReference type="ARBA" id="ARBA00029943"/>
    </source>
</evidence>
<dbReference type="InterPro" id="IPR033651">
    <property type="entry name" value="PaeLigD_Pol-like"/>
</dbReference>
<keyword evidence="16" id="KW-0234">DNA repair</keyword>
<gene>
    <name evidence="23" type="ORF">CWD88_24465</name>
</gene>
<feature type="compositionally biased region" description="Low complexity" evidence="21">
    <location>
        <begin position="63"/>
        <end position="72"/>
    </location>
</feature>
<dbReference type="NCBIfam" id="TIGR02779">
    <property type="entry name" value="NHEJ_ligase_lig"/>
    <property type="match status" value="1"/>
</dbReference>
<dbReference type="GO" id="GO:0004527">
    <property type="term" value="F:exonuclease activity"/>
    <property type="evidence" value="ECO:0007669"/>
    <property type="project" value="UniProtKB-KW"/>
</dbReference>
<feature type="region of interest" description="Disordered" evidence="21">
    <location>
        <begin position="722"/>
        <end position="876"/>
    </location>
</feature>
<dbReference type="AlphaFoldDB" id="A0AAX0U5I0"/>
<dbReference type="Pfam" id="PF04679">
    <property type="entry name" value="DNA_ligase_A_C"/>
    <property type="match status" value="1"/>
</dbReference>
<keyword evidence="5" id="KW-0548">Nucleotidyltransferase</keyword>
<name>A0AAX0U5I0_BURPE</name>
<comment type="caution">
    <text evidence="23">The sequence shown here is derived from an EMBL/GenBank/DDBJ whole genome shotgun (WGS) entry which is preliminary data.</text>
</comment>
<evidence type="ECO:0000256" key="16">
    <source>
        <dbReference type="ARBA" id="ARBA00023204"/>
    </source>
</evidence>
<dbReference type="NCBIfam" id="TIGR02778">
    <property type="entry name" value="ligD_pol"/>
    <property type="match status" value="1"/>
</dbReference>
<evidence type="ECO:0000256" key="10">
    <source>
        <dbReference type="ARBA" id="ARBA00022801"/>
    </source>
</evidence>
<evidence type="ECO:0000256" key="14">
    <source>
        <dbReference type="ARBA" id="ARBA00023125"/>
    </source>
</evidence>
<protein>
    <recommendedName>
        <fullName evidence="2">DNA ligase (ATP)</fullName>
        <ecNumber evidence="2">6.5.1.1</ecNumber>
    </recommendedName>
    <alternativeName>
        <fullName evidence="19">NHEJ DNA polymerase</fullName>
    </alternativeName>
</protein>
<feature type="compositionally biased region" description="Basic and acidic residues" evidence="21">
    <location>
        <begin position="13"/>
        <end position="24"/>
    </location>
</feature>
<dbReference type="EC" id="6.5.1.1" evidence="2"/>
<dbReference type="InterPro" id="IPR014145">
    <property type="entry name" value="LigD_pol_dom"/>
</dbReference>
<feature type="region of interest" description="Disordered" evidence="21">
    <location>
        <begin position="1"/>
        <end position="72"/>
    </location>
</feature>
<feature type="compositionally biased region" description="Basic and acidic residues" evidence="21">
    <location>
        <begin position="593"/>
        <end position="611"/>
    </location>
</feature>
<sequence>MAGKLSVYRSRRRFGETPEPEGARRSPRRTKGAGRAGDESKRRARGDAAASSRGERAARRGRAQQPAPARGRSALHYVIQEHHARRLHYDFRLELDGTLKSWAIPKGPSLDPSVKRLAVHVEDHPLEYAAFEGEIPEGHYGAGSVIVWDRGAWTPAGGVAAARAGYRAGKLSFTLDGDKLHGGWALVRGRGLRDSGGKHEQWLLIKERDGDARDQADYDVLRARPGSVLGGARSARARRGRAAEPTERDAAAPKRARASVPKGRAEAKTSGRAPRTVSNGTAGAGKGASKRASKREGTNTGNGARSGKGSGKGAGEGVATSRRKRAAAPQSSDVDSADTDSPAARGLALPAGLAARFGLSGAKRAALPRTLRPQLATLVDTPPPGKDWLYEAKFDGYRVLIRIDRGAASRPIAVYTREGLDWSAKFAAQLDALARLPVDRGWLDGEAVVLDRAGVPDFQALQNALGAGRSNDVTLFLFDVPFLNGFDLRGVPLERRRALLAALVAAHASDVLRYSESLAFEAADLLTGACDAGLEGLIGKRRDGRYVEGRSRSWIKLKCRRRQEFVIGGYTEPAGRRSGFGALLLGVYARAPGDEGERRTRGAAETRDERRRASHASRTSRTSRAPDAGAARAPQARPLALRYVGRVGTGFGERTLRALARTLREHETGRMPFADVPRERSGTPVHWVKPVLVAECEFAEWTGDGIVRQASFVGLREDKPARTIVREQPQSMETEAMNEHADEHTDEHTDARAERRTGGRTRRKARDDGARDAPALARHPKRGDAGSSARKGARDGEAGKRAAAGSSPSSSPSSSTSTSPSISASGRTRGGGRSASRDRAGDADEGANEDANDHAPRERAGAPKVAGVRVSHPGRVIDPHTGTRKLDLVEYWEWIAPWLLPHLKGRPVSLVRAPADIGGELFFQKHADKLEIPNVALHPGLDPGHEALITIDDVKGLVGAAQMGTIELHTWNAHVSNIEKPDRAVFDLDPDPSLDWRAVIEAAQLTRALLDELGLVSFCKTSGGKGLHVVVPLARHAGWDDVKAFAHAVARHMAATLPERFTATMGPRNRKGKIFVDYLRNNRGASTIAAYSVRARPGLGVSVPIAWDELPDTTGAAQWTLANLHERLDALKHDPWRAYAHVRQRVTAALRKRLSDG</sequence>
<evidence type="ECO:0000256" key="13">
    <source>
        <dbReference type="ARBA" id="ARBA00022932"/>
    </source>
</evidence>
<dbReference type="PROSITE" id="PS50160">
    <property type="entry name" value="DNA_LIGASE_A3"/>
    <property type="match status" value="1"/>
</dbReference>
<dbReference type="Pfam" id="PF13298">
    <property type="entry name" value="LigD_N"/>
    <property type="match status" value="1"/>
</dbReference>
<keyword evidence="11" id="KW-0269">Exonuclease</keyword>
<keyword evidence="10" id="KW-0378">Hydrolase</keyword>
<comment type="cofactor">
    <cofactor evidence="1">
        <name>Mn(2+)</name>
        <dbReference type="ChEBI" id="CHEBI:29035"/>
    </cofactor>
</comment>
<evidence type="ECO:0000256" key="12">
    <source>
        <dbReference type="ARBA" id="ARBA00022840"/>
    </source>
</evidence>
<dbReference type="Gene3D" id="3.30.1490.70">
    <property type="match status" value="1"/>
</dbReference>
<evidence type="ECO:0000256" key="18">
    <source>
        <dbReference type="ARBA" id="ARBA00023268"/>
    </source>
</evidence>
<feature type="region of interest" description="Disordered" evidence="21">
    <location>
        <begin position="229"/>
        <end position="343"/>
    </location>
</feature>
<keyword evidence="8" id="KW-0547">Nucleotide-binding</keyword>
<evidence type="ECO:0000256" key="17">
    <source>
        <dbReference type="ARBA" id="ARBA00023211"/>
    </source>
</evidence>
<evidence type="ECO:0000256" key="1">
    <source>
        <dbReference type="ARBA" id="ARBA00001936"/>
    </source>
</evidence>
<dbReference type="InterPro" id="IPR012340">
    <property type="entry name" value="NA-bd_OB-fold"/>
</dbReference>
<keyword evidence="12" id="KW-0067">ATP-binding</keyword>
<keyword evidence="15" id="KW-0233">DNA recombination</keyword>
<organism evidence="23 24">
    <name type="scientific">Burkholderia pseudomallei</name>
    <name type="common">Pseudomonas pseudomallei</name>
    <dbReference type="NCBI Taxonomy" id="28450"/>
    <lineage>
        <taxon>Bacteria</taxon>
        <taxon>Pseudomonadati</taxon>
        <taxon>Pseudomonadota</taxon>
        <taxon>Betaproteobacteria</taxon>
        <taxon>Burkholderiales</taxon>
        <taxon>Burkholderiaceae</taxon>
        <taxon>Burkholderia</taxon>
        <taxon>pseudomallei group</taxon>
    </lineage>
</organism>
<keyword evidence="4" id="KW-0808">Transferase</keyword>
<evidence type="ECO:0000256" key="15">
    <source>
        <dbReference type="ARBA" id="ARBA00023172"/>
    </source>
</evidence>
<evidence type="ECO:0000256" key="20">
    <source>
        <dbReference type="ARBA" id="ARBA00034003"/>
    </source>
</evidence>
<dbReference type="SUPFAM" id="SSF50249">
    <property type="entry name" value="Nucleic acid-binding proteins"/>
    <property type="match status" value="1"/>
</dbReference>
<dbReference type="InterPro" id="IPR052171">
    <property type="entry name" value="NHEJ_LigD"/>
</dbReference>
<feature type="region of interest" description="Disordered" evidence="21">
    <location>
        <begin position="593"/>
        <end position="634"/>
    </location>
</feature>
<comment type="catalytic activity">
    <reaction evidence="20">
        <text>ATP + (deoxyribonucleotide)n-3'-hydroxyl + 5'-phospho-(deoxyribonucleotide)m = (deoxyribonucleotide)n+m + AMP + diphosphate.</text>
        <dbReference type="EC" id="6.5.1.1"/>
    </reaction>
</comment>
<dbReference type="InterPro" id="IPR012310">
    <property type="entry name" value="DNA_ligase_ATP-dep_cent"/>
</dbReference>
<dbReference type="RefSeq" id="WP_024431963.1">
    <property type="nucleotide sequence ID" value="NZ_CP008754.1"/>
</dbReference>
<dbReference type="NCBIfam" id="TIGR02777">
    <property type="entry name" value="LigD_PE_dom"/>
    <property type="match status" value="1"/>
</dbReference>
<dbReference type="PANTHER" id="PTHR42705:SF2">
    <property type="entry name" value="BIFUNCTIONAL NON-HOMOLOGOUS END JOINING PROTEIN LIGD"/>
    <property type="match status" value="1"/>
</dbReference>
<evidence type="ECO:0000256" key="5">
    <source>
        <dbReference type="ARBA" id="ARBA00022695"/>
    </source>
</evidence>
<reference evidence="23 24" key="1">
    <citation type="submission" date="2017-11" db="EMBL/GenBank/DDBJ databases">
        <title>Molecular characterization of Burkholderia pseudomallei and closely related isolates from Vietnam.</title>
        <authorList>
            <person name="Ustinov D.V."/>
            <person name="Antonov A.S."/>
            <person name="Avdusheva E.F."/>
            <person name="Shpak I.M."/>
            <person name="Zakharova I.B."/>
            <person name="Thi L.A."/>
            <person name="Teteryatnikova N."/>
            <person name="Lopasteyskaya Y.A."/>
            <person name="Kuzyutina J.A."/>
            <person name="Ngo T.N."/>
            <person name="Victorov D.V."/>
        </authorList>
    </citation>
    <scope>NUCLEOTIDE SEQUENCE [LARGE SCALE GENOMIC DNA]</scope>
    <source>
        <strain evidence="23 24">V1512</strain>
    </source>
</reference>
<evidence type="ECO:0000256" key="9">
    <source>
        <dbReference type="ARBA" id="ARBA00022763"/>
    </source>
</evidence>
<evidence type="ECO:0000313" key="23">
    <source>
        <dbReference type="EMBL" id="PJO63672.1"/>
    </source>
</evidence>
<keyword evidence="9" id="KW-0227">DNA damage</keyword>
<dbReference type="Pfam" id="PF01068">
    <property type="entry name" value="DNA_ligase_A_M"/>
    <property type="match status" value="1"/>
</dbReference>
<evidence type="ECO:0000256" key="4">
    <source>
        <dbReference type="ARBA" id="ARBA00022679"/>
    </source>
</evidence>
<keyword evidence="7" id="KW-0479">Metal-binding</keyword>
<evidence type="ECO:0000256" key="7">
    <source>
        <dbReference type="ARBA" id="ARBA00022723"/>
    </source>
</evidence>
<dbReference type="Proteomes" id="UP000231878">
    <property type="component" value="Unassembled WGS sequence"/>
</dbReference>
<dbReference type="GO" id="GO:0003910">
    <property type="term" value="F:DNA ligase (ATP) activity"/>
    <property type="evidence" value="ECO:0007669"/>
    <property type="project" value="UniProtKB-EC"/>
</dbReference>
<evidence type="ECO:0000256" key="21">
    <source>
        <dbReference type="SAM" id="MobiDB-lite"/>
    </source>
</evidence>
<evidence type="ECO:0000256" key="6">
    <source>
        <dbReference type="ARBA" id="ARBA00022722"/>
    </source>
</evidence>
<dbReference type="GO" id="GO:0003887">
    <property type="term" value="F:DNA-directed DNA polymerase activity"/>
    <property type="evidence" value="ECO:0007669"/>
    <property type="project" value="UniProtKB-KW"/>
</dbReference>
<feature type="compositionally biased region" description="Low complexity" evidence="21">
    <location>
        <begin position="616"/>
        <end position="634"/>
    </location>
</feature>